<name>A0A5J4VQ42_9EUKA</name>
<gene>
    <name evidence="1" type="ORF">EZS28_020062</name>
</gene>
<dbReference type="EMBL" id="SNRW01005773">
    <property type="protein sequence ID" value="KAA6384413.1"/>
    <property type="molecule type" value="Genomic_DNA"/>
</dbReference>
<proteinExistence type="predicted"/>
<protein>
    <submittedName>
        <fullName evidence="1">Uncharacterized protein</fullName>
    </submittedName>
</protein>
<dbReference type="AlphaFoldDB" id="A0A5J4VQ42"/>
<evidence type="ECO:0000313" key="1">
    <source>
        <dbReference type="EMBL" id="KAA6384413.1"/>
    </source>
</evidence>
<sequence>MSNVYIDERLLDAAGLSDFPELYAYIKERYPKPLEQQPQPVPIGEQTLQQQVKNNDDIIYASIEEFEPPVPNAITKLDLSSQLKRQSFLASSGSDPQLIVYGDRITLTSSYATTEKINYDANNDGKIDIMDTWNVNGKGQFEAQSYVYEIVKKQTDLIKAELWGNIGTIRRQL</sequence>
<accession>A0A5J4VQ42</accession>
<comment type="caution">
    <text evidence="1">The sequence shown here is derived from an EMBL/GenBank/DDBJ whole genome shotgun (WGS) entry which is preliminary data.</text>
</comment>
<reference evidence="1 2" key="1">
    <citation type="submission" date="2019-03" db="EMBL/GenBank/DDBJ databases">
        <title>Single cell metagenomics reveals metabolic interactions within the superorganism composed of flagellate Streblomastix strix and complex community of Bacteroidetes bacteria on its surface.</title>
        <authorList>
            <person name="Treitli S.C."/>
            <person name="Kolisko M."/>
            <person name="Husnik F."/>
            <person name="Keeling P."/>
            <person name="Hampl V."/>
        </authorList>
    </citation>
    <scope>NUCLEOTIDE SEQUENCE [LARGE SCALE GENOMIC DNA]</scope>
    <source>
        <strain evidence="1">ST1C</strain>
    </source>
</reference>
<dbReference type="Proteomes" id="UP000324800">
    <property type="component" value="Unassembled WGS sequence"/>
</dbReference>
<evidence type="ECO:0000313" key="2">
    <source>
        <dbReference type="Proteomes" id="UP000324800"/>
    </source>
</evidence>
<organism evidence="1 2">
    <name type="scientific">Streblomastix strix</name>
    <dbReference type="NCBI Taxonomy" id="222440"/>
    <lineage>
        <taxon>Eukaryota</taxon>
        <taxon>Metamonada</taxon>
        <taxon>Preaxostyla</taxon>
        <taxon>Oxymonadida</taxon>
        <taxon>Streblomastigidae</taxon>
        <taxon>Streblomastix</taxon>
    </lineage>
</organism>